<reference evidence="2" key="1">
    <citation type="journal article" date="2022" name="Int. J. Mol. Sci.">
        <title>Draft Genome of Tanacetum Coccineum: Genomic Comparison of Closely Related Tanacetum-Family Plants.</title>
        <authorList>
            <person name="Yamashiro T."/>
            <person name="Shiraishi A."/>
            <person name="Nakayama K."/>
            <person name="Satake H."/>
        </authorList>
    </citation>
    <scope>NUCLEOTIDE SEQUENCE</scope>
</reference>
<proteinExistence type="predicted"/>
<evidence type="ECO:0000313" key="2">
    <source>
        <dbReference type="EMBL" id="GJT77189.1"/>
    </source>
</evidence>
<comment type="caution">
    <text evidence="2">The sequence shown here is derived from an EMBL/GenBank/DDBJ whole genome shotgun (WGS) entry which is preliminary data.</text>
</comment>
<keyword evidence="3" id="KW-1185">Reference proteome</keyword>
<organism evidence="2 3">
    <name type="scientific">Tanacetum coccineum</name>
    <dbReference type="NCBI Taxonomy" id="301880"/>
    <lineage>
        <taxon>Eukaryota</taxon>
        <taxon>Viridiplantae</taxon>
        <taxon>Streptophyta</taxon>
        <taxon>Embryophyta</taxon>
        <taxon>Tracheophyta</taxon>
        <taxon>Spermatophyta</taxon>
        <taxon>Magnoliopsida</taxon>
        <taxon>eudicotyledons</taxon>
        <taxon>Gunneridae</taxon>
        <taxon>Pentapetalae</taxon>
        <taxon>asterids</taxon>
        <taxon>campanulids</taxon>
        <taxon>Asterales</taxon>
        <taxon>Asteraceae</taxon>
        <taxon>Asteroideae</taxon>
        <taxon>Anthemideae</taxon>
        <taxon>Anthemidinae</taxon>
        <taxon>Tanacetum</taxon>
    </lineage>
</organism>
<dbReference type="Proteomes" id="UP001151760">
    <property type="component" value="Unassembled WGS sequence"/>
</dbReference>
<feature type="compositionally biased region" description="Polar residues" evidence="1">
    <location>
        <begin position="13"/>
        <end position="28"/>
    </location>
</feature>
<name>A0ABQ5GPE5_9ASTR</name>
<evidence type="ECO:0000313" key="3">
    <source>
        <dbReference type="Proteomes" id="UP001151760"/>
    </source>
</evidence>
<dbReference type="EMBL" id="BQNB010018690">
    <property type="protein sequence ID" value="GJT77189.1"/>
    <property type="molecule type" value="Genomic_DNA"/>
</dbReference>
<sequence>MDSVDSNLDGAIPTTTTGGNSCTDSTLKGNQGIRDEIKGVAICKKASKEDKAVCVTSLEKPKEQKKQKIIREEEIRAEVKIEDEDNAFNVRLKRQNLKNLGPIDKFVNPINPEGVTLKVCQQNLIDALDKERTCSVHQYYARWKTSIFYCDEPIFLDQDELMLKDTYYRPIIDIIETISKGQLDSPLHLTTYLLNPYYFFKDQSIKEDVMVSDAVFAFLEKFFHHDFEKQD</sequence>
<evidence type="ECO:0000256" key="1">
    <source>
        <dbReference type="SAM" id="MobiDB-lite"/>
    </source>
</evidence>
<gene>
    <name evidence="2" type="ORF">Tco_1043914</name>
</gene>
<reference evidence="2" key="2">
    <citation type="submission" date="2022-01" db="EMBL/GenBank/DDBJ databases">
        <authorList>
            <person name="Yamashiro T."/>
            <person name="Shiraishi A."/>
            <person name="Satake H."/>
            <person name="Nakayama K."/>
        </authorList>
    </citation>
    <scope>NUCLEOTIDE SEQUENCE</scope>
</reference>
<protein>
    <submittedName>
        <fullName evidence="2">Uncharacterized protein</fullName>
    </submittedName>
</protein>
<feature type="region of interest" description="Disordered" evidence="1">
    <location>
        <begin position="1"/>
        <end position="28"/>
    </location>
</feature>
<accession>A0ABQ5GPE5</accession>